<evidence type="ECO:0000259" key="2">
    <source>
        <dbReference type="Pfam" id="PF00501"/>
    </source>
</evidence>
<dbReference type="InterPro" id="IPR032387">
    <property type="entry name" value="ACAS_N"/>
</dbReference>
<evidence type="ECO:0000313" key="5">
    <source>
        <dbReference type="Proteomes" id="UP000594260"/>
    </source>
</evidence>
<dbReference type="EnsemblMetazoa" id="XM_022802298">
    <property type="protein sequence ID" value="XP_022658033"/>
    <property type="gene ID" value="LOC111249029"/>
</dbReference>
<evidence type="ECO:0000259" key="3">
    <source>
        <dbReference type="Pfam" id="PF16177"/>
    </source>
</evidence>
<dbReference type="GeneID" id="111249029"/>
<dbReference type="PANTHER" id="PTHR42921">
    <property type="entry name" value="ACETOACETYL-COA SYNTHETASE"/>
    <property type="match status" value="1"/>
</dbReference>
<evidence type="ECO:0000256" key="1">
    <source>
        <dbReference type="ARBA" id="ARBA00006432"/>
    </source>
</evidence>
<dbReference type="Proteomes" id="UP000594260">
    <property type="component" value="Unplaced"/>
</dbReference>
<dbReference type="InterPro" id="IPR000873">
    <property type="entry name" value="AMP-dep_synth/lig_dom"/>
</dbReference>
<dbReference type="PANTHER" id="PTHR42921:SF1">
    <property type="entry name" value="ACETOACETYL-COA SYNTHETASE"/>
    <property type="match status" value="1"/>
</dbReference>
<evidence type="ECO:0000313" key="4">
    <source>
        <dbReference type="EnsemblMetazoa" id="XP_022658033"/>
    </source>
</evidence>
<evidence type="ECO:0008006" key="6">
    <source>
        <dbReference type="Google" id="ProtNLM"/>
    </source>
</evidence>
<proteinExistence type="inferred from homology"/>
<dbReference type="RefSeq" id="XP_022658033.1">
    <property type="nucleotide sequence ID" value="XM_022802298.1"/>
</dbReference>
<organism evidence="4 5">
    <name type="scientific">Varroa destructor</name>
    <name type="common">Honeybee mite</name>
    <dbReference type="NCBI Taxonomy" id="109461"/>
    <lineage>
        <taxon>Eukaryota</taxon>
        <taxon>Metazoa</taxon>
        <taxon>Ecdysozoa</taxon>
        <taxon>Arthropoda</taxon>
        <taxon>Chelicerata</taxon>
        <taxon>Arachnida</taxon>
        <taxon>Acari</taxon>
        <taxon>Parasitiformes</taxon>
        <taxon>Mesostigmata</taxon>
        <taxon>Gamasina</taxon>
        <taxon>Dermanyssoidea</taxon>
        <taxon>Varroidae</taxon>
        <taxon>Varroa</taxon>
    </lineage>
</organism>
<dbReference type="InterPro" id="IPR042099">
    <property type="entry name" value="ANL_N_sf"/>
</dbReference>
<protein>
    <recommendedName>
        <fullName evidence="6">Acetoacetyl-CoA synthetase</fullName>
    </recommendedName>
</protein>
<name>A0A7M7JYX9_VARDE</name>
<dbReference type="AlphaFoldDB" id="A0A7M7JYX9"/>
<dbReference type="Pfam" id="PF16177">
    <property type="entry name" value="ACAS_N"/>
    <property type="match status" value="1"/>
</dbReference>
<dbReference type="Pfam" id="PF00501">
    <property type="entry name" value="AMP-binding"/>
    <property type="match status" value="1"/>
</dbReference>
<dbReference type="PROSITE" id="PS00455">
    <property type="entry name" value="AMP_BINDING"/>
    <property type="match status" value="1"/>
</dbReference>
<comment type="similarity">
    <text evidence="1">Belongs to the ATP-dependent AMP-binding enzyme family.</text>
</comment>
<dbReference type="GO" id="GO:0030729">
    <property type="term" value="F:acetoacetate-CoA ligase activity"/>
    <property type="evidence" value="ECO:0007669"/>
    <property type="project" value="TreeGrafter"/>
</dbReference>
<keyword evidence="5" id="KW-1185">Reference proteome</keyword>
<feature type="domain" description="AMP-dependent synthetase/ligase" evidence="2">
    <location>
        <begin position="127"/>
        <end position="443"/>
    </location>
</feature>
<dbReference type="InterPro" id="IPR020845">
    <property type="entry name" value="AMP-binding_CS"/>
</dbReference>
<dbReference type="SUPFAM" id="SSF56801">
    <property type="entry name" value="Acetyl-CoA synthetase-like"/>
    <property type="match status" value="1"/>
</dbReference>
<sequence>MGAIGLSVCGKLFGHIKLVRLISVMEASNATPVRSWQHLLLSRPNKKQDRFREHINNKFALNLGNYHELYRWSVDQYPLFWEEYLRFSDILVSSQYTQVIEDVPMEKIPRWFSGCRLNYAENLLRGPDDAVALYVTDEWLSIRKVTFSELRREVARYSAALRQLGVKQGDRVCGYVGNTDHAVTAYLATATVGAIWSSTSPDLGYHAVIQRFQQIKPKVIFAVDRQTYNKKIHEKLDSLRNILEPLDSVEKVIILPYDKTRLDISNIRNAIYLDELLAEVGDSSSLQFEQVEFSAPLCILFTSGTTGRPKCMVHSVGGTLIQHRKEHELLGELNEHDIFFYYTTTGWMMWNWLVSGLAAGAALVLYEGAPMPRDEPFVLFDIAARVRMTVFGTSAKYLAAVEELEIGGLIAKRFDLSTLHTVLATGSTLMPHSFDFVYNHIKEDVMLVDTIVNVEDSVCVSYVSKKTKDEKVCLFVKMKSPHTLTEDIRKSISIAIRDGLSARHVPSLIAEVVDIPYTLNGKKIEVAVKKIINGDTRIDTSTIANPACLKCFEDLAPEIAALD</sequence>
<reference evidence="4" key="1">
    <citation type="submission" date="2021-01" db="UniProtKB">
        <authorList>
            <consortium name="EnsemblMetazoa"/>
        </authorList>
    </citation>
    <scope>IDENTIFICATION</scope>
</reference>
<accession>A0A7M7JYX9</accession>
<feature type="domain" description="Acetyl-coenzyme A synthetase N-terminal" evidence="3">
    <location>
        <begin position="66"/>
        <end position="122"/>
    </location>
</feature>
<dbReference type="Gene3D" id="3.40.50.12780">
    <property type="entry name" value="N-terminal domain of ligase-like"/>
    <property type="match status" value="1"/>
</dbReference>